<protein>
    <submittedName>
        <fullName evidence="1">Uncharacterized protein</fullName>
    </submittedName>
</protein>
<evidence type="ECO:0000313" key="2">
    <source>
        <dbReference type="Proteomes" id="UP001057402"/>
    </source>
</evidence>
<keyword evidence="2" id="KW-1185">Reference proteome</keyword>
<sequence length="312" mass="33957">MARVYLPFDFLVAFPILLVGLAAAGVEPDHGPIPTCEPVPGSDAELIHVAMNLEFLEAEFFLHGAFGEGLDSIAPYLAKGGPPPIGGQKAELDPLVRNIIAEFAYEEVGHVRAIYERVGGIPRPLLNISKETFGDVFDVALGHKLVPRFDPYASSLHYLLASYLLPYVGLTGYVGTIPYLRNYTTKDLVGRLLGVESGQDAVIRTLLYERALEKVEPYGVTVAELTNKLSWVRNDLGKCGLKDKGVIVPKELGPEGKLETQVLSSGKDELAYSRTPQEIFRIVYASGNEGVPGGFYPQGGNGRIARSFLHYP</sequence>
<dbReference type="Proteomes" id="UP001057402">
    <property type="component" value="Chromosome 8"/>
</dbReference>
<name>A0ACB9N031_9MYRT</name>
<accession>A0ACB9N031</accession>
<reference evidence="2" key="1">
    <citation type="journal article" date="2023" name="Front. Plant Sci.">
        <title>Chromosomal-level genome assembly of Melastoma candidum provides insights into trichome evolution.</title>
        <authorList>
            <person name="Zhong Y."/>
            <person name="Wu W."/>
            <person name="Sun C."/>
            <person name="Zou P."/>
            <person name="Liu Y."/>
            <person name="Dai S."/>
            <person name="Zhou R."/>
        </authorList>
    </citation>
    <scope>NUCLEOTIDE SEQUENCE [LARGE SCALE GENOMIC DNA]</scope>
</reference>
<dbReference type="EMBL" id="CM042887">
    <property type="protein sequence ID" value="KAI4329759.1"/>
    <property type="molecule type" value="Genomic_DNA"/>
</dbReference>
<evidence type="ECO:0000313" key="1">
    <source>
        <dbReference type="EMBL" id="KAI4329759.1"/>
    </source>
</evidence>
<comment type="caution">
    <text evidence="1">The sequence shown here is derived from an EMBL/GenBank/DDBJ whole genome shotgun (WGS) entry which is preliminary data.</text>
</comment>
<proteinExistence type="predicted"/>
<gene>
    <name evidence="1" type="ORF">MLD38_028107</name>
</gene>
<organism evidence="1 2">
    <name type="scientific">Melastoma candidum</name>
    <dbReference type="NCBI Taxonomy" id="119954"/>
    <lineage>
        <taxon>Eukaryota</taxon>
        <taxon>Viridiplantae</taxon>
        <taxon>Streptophyta</taxon>
        <taxon>Embryophyta</taxon>
        <taxon>Tracheophyta</taxon>
        <taxon>Spermatophyta</taxon>
        <taxon>Magnoliopsida</taxon>
        <taxon>eudicotyledons</taxon>
        <taxon>Gunneridae</taxon>
        <taxon>Pentapetalae</taxon>
        <taxon>rosids</taxon>
        <taxon>malvids</taxon>
        <taxon>Myrtales</taxon>
        <taxon>Melastomataceae</taxon>
        <taxon>Melastomatoideae</taxon>
        <taxon>Melastomateae</taxon>
        <taxon>Melastoma</taxon>
    </lineage>
</organism>